<evidence type="ECO:0000313" key="8">
    <source>
        <dbReference type="EMBL" id="AGA92185.1"/>
    </source>
</evidence>
<feature type="transmembrane region" description="Helical" evidence="7">
    <location>
        <begin position="148"/>
        <end position="165"/>
    </location>
</feature>
<dbReference type="NCBIfam" id="NF037997">
    <property type="entry name" value="Na_Pi_symport"/>
    <property type="match status" value="1"/>
</dbReference>
<dbReference type="EMBL" id="CP003051">
    <property type="protein sequence ID" value="AGA92185.1"/>
    <property type="molecule type" value="Genomic_DNA"/>
</dbReference>
<evidence type="ECO:0000256" key="2">
    <source>
        <dbReference type="ARBA" id="ARBA00022475"/>
    </source>
</evidence>
<dbReference type="Pfam" id="PF02690">
    <property type="entry name" value="Na_Pi_cotrans"/>
    <property type="match status" value="2"/>
</dbReference>
<feature type="transmembrane region" description="Helical" evidence="7">
    <location>
        <begin position="327"/>
        <end position="351"/>
    </location>
</feature>
<feature type="transmembrane region" description="Helical" evidence="7">
    <location>
        <begin position="172"/>
        <end position="191"/>
    </location>
</feature>
<sequence>MARPAMTPNADGTGGVPLAIARILWLPVVLAALLWALSHSPALTEVAAGVAIFLFGMRSLEEGFRAFTGGTLERILQRATASLWRSLGFGLLATALMQSSSLVSVITISFLGAGLIGLTEGIGIIFGANLGTTTGAWLVAAFGLKVEIATYAMPLLVLGIVLVFQRSTTRRGTGYLLAGLGFLFLGIHYMKTGFASFGDTIDLAALALPGLRGLLLATLLGILATVVMQSSHATLALTITALAAGQIGYESALALSIGANVGTTVTALLGAIGSNVDGRRLAIAHLIFNLTTGAVALTFIGPLLAVVDLASGWLGIAADDHTLKLALFHTLFNLVGILLMLPLLGRLVALLQRLIKERPRTVSTPRFLAETMLQTPGAALEAVRKELRHLYDNVFDIMALVLHVEPKGLRRGEGLAGLERPPDRVRQIDVDDYYQRRVKPLHGAIVDFIARLPTQDEQGAQVFRLRSAGQGLVEALKEVKHLEKNLLRFLIVANRDVQREYLAIRGRLVRLLNEIQRIADGREENPTVALDILRIEMEEQDIVANGQLDRLIRERRITSAMATSLMNDSGYARQAARNLIAAAEVIFSPFEPIRHEIERGLHLDEQEIQESIGLASPAAAPEEGPAHLAIERATAVEGAPRDAAAAHLADAARGAGAEAPVRRGDRREGAGPPRAAPPGPAPAAQEGPQAREGDEAR</sequence>
<dbReference type="HOGENOM" id="CLU_025623_1_0_6"/>
<keyword evidence="4 7" id="KW-1133">Transmembrane helix</keyword>
<keyword evidence="9" id="KW-1185">Reference proteome</keyword>
<keyword evidence="2" id="KW-1003">Cell membrane</keyword>
<dbReference type="GO" id="GO:0005436">
    <property type="term" value="F:sodium:phosphate symporter activity"/>
    <property type="evidence" value="ECO:0007669"/>
    <property type="project" value="InterPro"/>
</dbReference>
<dbReference type="GO" id="GO:0005886">
    <property type="term" value="C:plasma membrane"/>
    <property type="evidence" value="ECO:0007669"/>
    <property type="project" value="UniProtKB-SubCell"/>
</dbReference>
<evidence type="ECO:0000256" key="6">
    <source>
        <dbReference type="SAM" id="MobiDB-lite"/>
    </source>
</evidence>
<dbReference type="PATRIC" id="fig|765912.4.peg.3454"/>
<organism evidence="8 9">
    <name type="scientific">Thioflavicoccus mobilis 8321</name>
    <dbReference type="NCBI Taxonomy" id="765912"/>
    <lineage>
        <taxon>Bacteria</taxon>
        <taxon>Pseudomonadati</taxon>
        <taxon>Pseudomonadota</taxon>
        <taxon>Gammaproteobacteria</taxon>
        <taxon>Chromatiales</taxon>
        <taxon>Chromatiaceae</taxon>
        <taxon>Thioflavicoccus</taxon>
    </lineage>
</organism>
<feature type="compositionally biased region" description="Basic and acidic residues" evidence="6">
    <location>
        <begin position="660"/>
        <end position="669"/>
    </location>
</feature>
<protein>
    <submittedName>
        <fullName evidence="8">Na+/phosphate symporter</fullName>
    </submittedName>
</protein>
<feature type="region of interest" description="Disordered" evidence="6">
    <location>
        <begin position="641"/>
        <end position="697"/>
    </location>
</feature>
<dbReference type="Proteomes" id="UP000010816">
    <property type="component" value="Chromosome"/>
</dbReference>
<dbReference type="AlphaFoldDB" id="L0H3E3"/>
<feature type="transmembrane region" description="Helical" evidence="7">
    <location>
        <begin position="203"/>
        <end position="226"/>
    </location>
</feature>
<evidence type="ECO:0000256" key="7">
    <source>
        <dbReference type="SAM" id="Phobius"/>
    </source>
</evidence>
<keyword evidence="3 7" id="KW-0812">Transmembrane</keyword>
<evidence type="ECO:0000256" key="5">
    <source>
        <dbReference type="ARBA" id="ARBA00023136"/>
    </source>
</evidence>
<feature type="transmembrane region" description="Helical" evidence="7">
    <location>
        <begin position="233"/>
        <end position="249"/>
    </location>
</feature>
<feature type="transmembrane region" description="Helical" evidence="7">
    <location>
        <begin position="286"/>
        <end position="307"/>
    </location>
</feature>
<accession>L0H3E3</accession>
<dbReference type="PANTHER" id="PTHR10010:SF46">
    <property type="entry name" value="SODIUM-DEPENDENT PHOSPHATE TRANSPORT PROTEIN 2B"/>
    <property type="match status" value="1"/>
</dbReference>
<proteinExistence type="predicted"/>
<dbReference type="STRING" id="765912.Thimo_3523"/>
<feature type="compositionally biased region" description="Low complexity" evidence="6">
    <location>
        <begin position="641"/>
        <end position="659"/>
    </location>
</feature>
<dbReference type="GO" id="GO:0044341">
    <property type="term" value="P:sodium-dependent phosphate transport"/>
    <property type="evidence" value="ECO:0007669"/>
    <property type="project" value="InterPro"/>
</dbReference>
<dbReference type="KEGG" id="tmb:Thimo_3523"/>
<name>L0H3E3_9GAMM</name>
<evidence type="ECO:0000256" key="4">
    <source>
        <dbReference type="ARBA" id="ARBA00022989"/>
    </source>
</evidence>
<keyword evidence="5 7" id="KW-0472">Membrane</keyword>
<comment type="subcellular location">
    <subcellularLocation>
        <location evidence="1">Cell membrane</location>
        <topology evidence="1">Multi-pass membrane protein</topology>
    </subcellularLocation>
</comment>
<feature type="transmembrane region" description="Helical" evidence="7">
    <location>
        <begin position="255"/>
        <end position="274"/>
    </location>
</feature>
<feature type="transmembrane region" description="Helical" evidence="7">
    <location>
        <begin position="16"/>
        <end position="35"/>
    </location>
</feature>
<evidence type="ECO:0000313" key="9">
    <source>
        <dbReference type="Proteomes" id="UP000010816"/>
    </source>
</evidence>
<evidence type="ECO:0000256" key="1">
    <source>
        <dbReference type="ARBA" id="ARBA00004651"/>
    </source>
</evidence>
<reference evidence="8 9" key="1">
    <citation type="submission" date="2011-09" db="EMBL/GenBank/DDBJ databases">
        <title>Complete sequence of chromosome of Thioflavicoccus mobilis 8321.</title>
        <authorList>
            <consortium name="US DOE Joint Genome Institute"/>
            <person name="Lucas S."/>
            <person name="Han J."/>
            <person name="Lapidus A."/>
            <person name="Cheng J.-F."/>
            <person name="Goodwin L."/>
            <person name="Pitluck S."/>
            <person name="Peters L."/>
            <person name="Ovchinnikova G."/>
            <person name="Lu M."/>
            <person name="Detter J.C."/>
            <person name="Han C."/>
            <person name="Tapia R."/>
            <person name="Land M."/>
            <person name="Hauser L."/>
            <person name="Kyrpides N."/>
            <person name="Ivanova N."/>
            <person name="Pagani I."/>
            <person name="Vogl K."/>
            <person name="Liu Z."/>
            <person name="Imhoff J."/>
            <person name="Thiel V."/>
            <person name="Frigaard N.-U."/>
            <person name="Bryant D."/>
            <person name="Woyke T."/>
        </authorList>
    </citation>
    <scope>NUCLEOTIDE SEQUENCE [LARGE SCALE GENOMIC DNA]</scope>
    <source>
        <strain evidence="8 9">8321</strain>
    </source>
</reference>
<dbReference type="InterPro" id="IPR003841">
    <property type="entry name" value="Na/Pi_transpt"/>
</dbReference>
<gene>
    <name evidence="8" type="ORF">Thimo_3523</name>
</gene>
<dbReference type="PANTHER" id="PTHR10010">
    <property type="entry name" value="SOLUTE CARRIER FAMILY 34 SODIUM PHOSPHATE , MEMBER 2-RELATED"/>
    <property type="match status" value="1"/>
</dbReference>
<dbReference type="eggNOG" id="COG1283">
    <property type="taxonomic scope" value="Bacteria"/>
</dbReference>
<evidence type="ECO:0000256" key="3">
    <source>
        <dbReference type="ARBA" id="ARBA00022692"/>
    </source>
</evidence>